<sequence length="221" mass="25295">MTLIYSCVAQNQRIVAEAVPPSFEKNIDECARMSRECESVLEKLHSAPITSNFMAFTSINQSFFCLVDLPMTYIVVASSNLSRSQGQQFLEDLKSFFANKYEVLQQIPNVTQKIKPNIQQLMAEYQLQITAQPNKFSGIKTDINQAKDKLSECVELLLQRGDKLNSLYEEVDELKEMTVQFKRNSGELQKSFCRRSVKYFVWSGIALIVIIRLAVVLIFEL</sequence>
<keyword evidence="1" id="KW-0175">Coiled coil</keyword>
<feature type="domain" description="V-SNARE coiled-coil homology" evidence="3">
    <location>
        <begin position="135"/>
        <end position="195"/>
    </location>
</feature>
<reference evidence="5 7" key="2">
    <citation type="submission" date="2024-07" db="EMBL/GenBank/DDBJ databases">
        <authorList>
            <person name="Akdeniz Z."/>
        </authorList>
    </citation>
    <scope>NUCLEOTIDE SEQUENCE [LARGE SCALE GENOMIC DNA]</scope>
</reference>
<keyword evidence="2" id="KW-0472">Membrane</keyword>
<dbReference type="EMBL" id="CATOUU010000654">
    <property type="protein sequence ID" value="CAI9938120.1"/>
    <property type="molecule type" value="Genomic_DNA"/>
</dbReference>
<dbReference type="Gene3D" id="3.30.450.50">
    <property type="entry name" value="Longin domain"/>
    <property type="match status" value="1"/>
</dbReference>
<dbReference type="Pfam" id="PF00957">
    <property type="entry name" value="Synaptobrevin"/>
    <property type="match status" value="1"/>
</dbReference>
<keyword evidence="7" id="KW-1185">Reference proteome</keyword>
<dbReference type="AlphaFoldDB" id="A0AA86PMF9"/>
<dbReference type="PANTHER" id="PTHR21136">
    <property type="entry name" value="SNARE PROTEINS"/>
    <property type="match status" value="1"/>
</dbReference>
<proteinExistence type="predicted"/>
<accession>A0AA86PMF9</accession>
<feature type="transmembrane region" description="Helical" evidence="2">
    <location>
        <begin position="199"/>
        <end position="219"/>
    </location>
</feature>
<evidence type="ECO:0000313" key="4">
    <source>
        <dbReference type="EMBL" id="CAI9938120.1"/>
    </source>
</evidence>
<evidence type="ECO:0000259" key="3">
    <source>
        <dbReference type="PROSITE" id="PS50892"/>
    </source>
</evidence>
<comment type="caution">
    <text evidence="4">The sequence shown here is derived from an EMBL/GenBank/DDBJ whole genome shotgun (WGS) entry which is preliminary data.</text>
</comment>
<dbReference type="InterPro" id="IPR011012">
    <property type="entry name" value="Longin-like_dom_sf"/>
</dbReference>
<evidence type="ECO:0000313" key="7">
    <source>
        <dbReference type="Proteomes" id="UP001642409"/>
    </source>
</evidence>
<dbReference type="InterPro" id="IPR051097">
    <property type="entry name" value="Synaptobrevin-like_transport"/>
</dbReference>
<dbReference type="Proteomes" id="UP001642409">
    <property type="component" value="Unassembled WGS sequence"/>
</dbReference>
<gene>
    <name evidence="5" type="ORF">HINF_LOCUS11255</name>
    <name evidence="6" type="ORF">HINF_LOCUS18788</name>
    <name evidence="4" type="ORF">HINF_LOCUS25765</name>
</gene>
<dbReference type="PANTHER" id="PTHR21136:SF168">
    <property type="entry name" value="VESICLE-ASSOCIATED MEMBRANE PROTEIN 9"/>
    <property type="match status" value="1"/>
</dbReference>
<evidence type="ECO:0000313" key="5">
    <source>
        <dbReference type="EMBL" id="CAL5990263.1"/>
    </source>
</evidence>
<dbReference type="CDD" id="cd15843">
    <property type="entry name" value="R-SNARE"/>
    <property type="match status" value="1"/>
</dbReference>
<keyword evidence="2" id="KW-1133">Transmembrane helix</keyword>
<dbReference type="EMBL" id="CAXDID020000025">
    <property type="protein sequence ID" value="CAL5990263.1"/>
    <property type="molecule type" value="Genomic_DNA"/>
</dbReference>
<evidence type="ECO:0000313" key="6">
    <source>
        <dbReference type="EMBL" id="CAL6004230.1"/>
    </source>
</evidence>
<dbReference type="InterPro" id="IPR042855">
    <property type="entry name" value="V_SNARE_CC"/>
</dbReference>
<dbReference type="Gene3D" id="1.20.5.110">
    <property type="match status" value="1"/>
</dbReference>
<dbReference type="SUPFAM" id="SSF64356">
    <property type="entry name" value="SNARE-like"/>
    <property type="match status" value="1"/>
</dbReference>
<organism evidence="4">
    <name type="scientific">Hexamita inflata</name>
    <dbReference type="NCBI Taxonomy" id="28002"/>
    <lineage>
        <taxon>Eukaryota</taxon>
        <taxon>Metamonada</taxon>
        <taxon>Diplomonadida</taxon>
        <taxon>Hexamitidae</taxon>
        <taxon>Hexamitinae</taxon>
        <taxon>Hexamita</taxon>
    </lineage>
</organism>
<keyword evidence="2" id="KW-0812">Transmembrane</keyword>
<evidence type="ECO:0000256" key="2">
    <source>
        <dbReference type="SAM" id="Phobius"/>
    </source>
</evidence>
<reference evidence="4" key="1">
    <citation type="submission" date="2023-06" db="EMBL/GenBank/DDBJ databases">
        <authorList>
            <person name="Kurt Z."/>
        </authorList>
    </citation>
    <scope>NUCLEOTIDE SEQUENCE</scope>
</reference>
<protein>
    <submittedName>
        <fullName evidence="4">Putative</fullName>
    </submittedName>
    <submittedName>
        <fullName evidence="5">SNARE</fullName>
    </submittedName>
</protein>
<dbReference type="PROSITE" id="PS50892">
    <property type="entry name" value="V_SNARE"/>
    <property type="match status" value="1"/>
</dbReference>
<dbReference type="EMBL" id="CAXDID020000048">
    <property type="protein sequence ID" value="CAL6004230.1"/>
    <property type="molecule type" value="Genomic_DNA"/>
</dbReference>
<name>A0AA86PMF9_9EUKA</name>
<evidence type="ECO:0000256" key="1">
    <source>
        <dbReference type="PROSITE-ProRule" id="PRU00290"/>
    </source>
</evidence>
<dbReference type="SUPFAM" id="SSF58038">
    <property type="entry name" value="SNARE fusion complex"/>
    <property type="match status" value="1"/>
</dbReference>